<dbReference type="SMART" id="SM00028">
    <property type="entry name" value="TPR"/>
    <property type="match status" value="12"/>
</dbReference>
<proteinExistence type="predicted"/>
<dbReference type="SUPFAM" id="SSF47986">
    <property type="entry name" value="DEATH domain"/>
    <property type="match status" value="1"/>
</dbReference>
<gene>
    <name evidence="7" type="primary">LOC106167851</name>
</gene>
<dbReference type="InterPro" id="IPR011990">
    <property type="entry name" value="TPR-like_helical_dom_sf"/>
</dbReference>
<dbReference type="InterPro" id="IPR011029">
    <property type="entry name" value="DEATH-like_dom_sf"/>
</dbReference>
<dbReference type="PROSITE" id="PS50209">
    <property type="entry name" value="CARD"/>
    <property type="match status" value="1"/>
</dbReference>
<sequence length="1786" mass="197828">MAFPITLENRIKLQKNWEAICTDLVVKHVSHKLVTRGILTQKELNDILKERTQLEQTQKLLTLLLTKDNQYFECFQACLQEDYSWLSDGLSGTVVTGEDTETFTASVLDQCSLPQPPVCFEGRSDEVEKITQLFLNGGRLAIIQGSGGQGKTALATVVGHKFVSRFGIRSVMADLKNVSTELDIVTSLLLALKLDTGLDSEHSDPEKLLTRACKEIAQFGQKILIILDNCETTVRKDTLDYFHGLLNKLNTNCKNAYVLCTSRDTIHLPNMKVHVHQLDSLSQSASLSILRWYSPTLDREEGNILGTKCGFMALLLHILGYLLKQGMKATDLVKELACSVEFYKKLFGLGPELQDVYACINLTYKRLSPKEQMACQLLSVFPSKFTAEEAFALISNEFQDITSLETQKVLRTLCNTSMLAYDKKRQEYDMHSIIQAFAQYEMSAENKERFNIHFLNFMEPSLSDLNRKDHREGVSYFERERDRFAKCIDIFSILSLSSRQNLYGKMKEFAVRLSALHRYHHAFRVYKTLLATVLEVGGIANIAESAFIYSTIGLLHMRIREIPAAIENLTKAIEIYDSLPDKCSHEQYFHSIFNLWSTYVLEHKISEACMLLENHNAKAPGDFSRFLFTMLKNATKSEEMPQDINSVLGPLFNNSIHSHSLHESFENCMHSGTRHAPTEIMVGEFDNFIGEGMQNFLVDMAQFSFPMEKSGNLNLIDQGTKIEQEIIKLDNADGAVDAIRTEVAILENILGENHKMTANSIHGLGCALSAQGKHADALSTFQRALRIFEKVSGECPETAYTLLRIGQEMINLGNADGAVDVLRKSVAMWEEMMGENHKMTAATISLLGCALSAQGKHKDALSTFQRALRIGEHVLGDSAITANTMFYLGQEMKLIGNIKEGLEMHQRALDIRRSVLRDHEDTLRSLEAVADLLDLNGKPSESADMKMEATAMKEKIARTVIEGSEYETSIKAAQRQLEDLDLGSNPGNPSAGKGCKGQHADALSEYQRLLCMQEKMSGESIGAAYTLHNIGTELLKLGDTDGAVHSLREAVALSERLLGKTSEGTLASMNNLAAALSRRGNHADALSILKRVHSLQGKMLGDSPSKANALYNMGREMYLLSDEDGAVSALREAMTIYETLGKTHEQAVATIAFLGFALAEQGEHTEALSTLQRALRMEEQLSGKSPRTAFLMFNVGQEMKLIGDIKESLKMHQRALDIQRSVLADHEDTLCSLEAVADLLDLNGKPSESADMEMEATAMTERLVAVKLEAQNIERAAIEGSENETSLKAAQRQLEDLVFGSNPGKPSGGKGGKGQHTDALSAYQRLLCMQEKLPGESIGAAYTLHDIGTELLKLGDADGAVRSLRKAVAIREKILGETYEETLVSMRELARAMSAQGNHKDALSTYNRALHVKKRVLGDSPSTATTIHSIGKEVSDPGFPKAEMEDHSEEVKSTKSIVAFGRWGEYLQVHLYDESASKTSISDDELKEMLQEYSIPQDKILIVRQTIRPQLVFFGSAPTPGSKIHRAGDSRYGTLGAYASSSDDPDNGYVLTCWHVTKGVSEFYMATDGPENTRGAEESESCSCVKGERILSIEPGYPPGSKVDLSIIKFNGIKKKQEPAIAREMTQDVQQLGRRKVFKVGATTGMTTGTIMGTKYYISDEIKETYENLVLIIPDSSCGPFAQKGDSGSIAILDDNSKLVSMVTGEISGFQYYDINHDPPELITGDPPVISSFSIYEGLEAASTKDRQWTVFDDTAYECNVKGECPKPGSSVQLELIQYYQILKHN</sequence>
<dbReference type="STRING" id="7574.A0A1S3IVH5"/>
<dbReference type="Pfam" id="PF13424">
    <property type="entry name" value="TPR_12"/>
    <property type="match status" value="6"/>
</dbReference>
<dbReference type="SUPFAM" id="SSF52540">
    <property type="entry name" value="P-loop containing nucleoside triphosphate hydrolases"/>
    <property type="match status" value="1"/>
</dbReference>
<dbReference type="InterPro" id="IPR019734">
    <property type="entry name" value="TPR_rpt"/>
</dbReference>
<dbReference type="PANTHER" id="PTHR45641">
    <property type="entry name" value="TETRATRICOPEPTIDE REPEAT PROTEIN (AFU_ORTHOLOGUE AFUA_6G03870)"/>
    <property type="match status" value="1"/>
</dbReference>
<feature type="repeat" description="TPR" evidence="3">
    <location>
        <begin position="841"/>
        <end position="874"/>
    </location>
</feature>
<dbReference type="Gene3D" id="1.25.40.10">
    <property type="entry name" value="Tetratricopeptide repeat domain"/>
    <property type="match status" value="5"/>
</dbReference>
<dbReference type="Proteomes" id="UP000085678">
    <property type="component" value="Unplaced"/>
</dbReference>
<dbReference type="Gene3D" id="1.10.533.10">
    <property type="entry name" value="Death Domain, Fas"/>
    <property type="match status" value="1"/>
</dbReference>
<dbReference type="SUPFAM" id="SSF50494">
    <property type="entry name" value="Trypsin-like serine proteases"/>
    <property type="match status" value="1"/>
</dbReference>
<dbReference type="CDD" id="cd01671">
    <property type="entry name" value="CARD"/>
    <property type="match status" value="1"/>
</dbReference>
<feature type="domain" description="CARD" evidence="5">
    <location>
        <begin position="1"/>
        <end position="81"/>
    </location>
</feature>
<dbReference type="KEGG" id="lak:106167851"/>
<evidence type="ECO:0000256" key="4">
    <source>
        <dbReference type="SAM" id="MobiDB-lite"/>
    </source>
</evidence>
<evidence type="ECO:0000256" key="3">
    <source>
        <dbReference type="PROSITE-ProRule" id="PRU00339"/>
    </source>
</evidence>
<accession>A0A1S3IVH5</accession>
<keyword evidence="1" id="KW-0677">Repeat</keyword>
<evidence type="ECO:0000313" key="7">
    <source>
        <dbReference type="RefSeq" id="XP_013402192.1"/>
    </source>
</evidence>
<dbReference type="InParanoid" id="A0A1S3IVH5"/>
<dbReference type="InterPro" id="IPR001315">
    <property type="entry name" value="CARD"/>
</dbReference>
<organism evidence="6 7">
    <name type="scientific">Lingula anatina</name>
    <name type="common">Brachiopod</name>
    <name type="synonym">Lingula unguis</name>
    <dbReference type="NCBI Taxonomy" id="7574"/>
    <lineage>
        <taxon>Eukaryota</taxon>
        <taxon>Metazoa</taxon>
        <taxon>Spiralia</taxon>
        <taxon>Lophotrochozoa</taxon>
        <taxon>Brachiopoda</taxon>
        <taxon>Linguliformea</taxon>
        <taxon>Lingulata</taxon>
        <taxon>Lingulida</taxon>
        <taxon>Linguloidea</taxon>
        <taxon>Lingulidae</taxon>
        <taxon>Lingula</taxon>
    </lineage>
</organism>
<dbReference type="GO" id="GO:0042981">
    <property type="term" value="P:regulation of apoptotic process"/>
    <property type="evidence" value="ECO:0007669"/>
    <property type="project" value="InterPro"/>
</dbReference>
<dbReference type="GeneID" id="106167851"/>
<name>A0A1S3IVH5_LINAN</name>
<keyword evidence="6" id="KW-1185">Reference proteome</keyword>
<dbReference type="SUPFAM" id="SSF48452">
    <property type="entry name" value="TPR-like"/>
    <property type="match status" value="4"/>
</dbReference>
<evidence type="ECO:0000256" key="1">
    <source>
        <dbReference type="ARBA" id="ARBA00022737"/>
    </source>
</evidence>
<dbReference type="RefSeq" id="XP_013402192.1">
    <property type="nucleotide sequence ID" value="XM_013546738.2"/>
</dbReference>
<dbReference type="PANTHER" id="PTHR45641:SF19">
    <property type="entry name" value="NEPHROCYSTIN-3"/>
    <property type="match status" value="1"/>
</dbReference>
<dbReference type="InterPro" id="IPR027417">
    <property type="entry name" value="P-loop_NTPase"/>
</dbReference>
<feature type="repeat" description="TPR" evidence="3">
    <location>
        <begin position="546"/>
        <end position="579"/>
    </location>
</feature>
<keyword evidence="2 3" id="KW-0802">TPR repeat</keyword>
<reference evidence="7" key="1">
    <citation type="submission" date="2025-08" db="UniProtKB">
        <authorList>
            <consortium name="RefSeq"/>
        </authorList>
    </citation>
    <scope>IDENTIFICATION</scope>
    <source>
        <tissue evidence="7">Gonads</tissue>
    </source>
</reference>
<evidence type="ECO:0000256" key="2">
    <source>
        <dbReference type="ARBA" id="ARBA00022803"/>
    </source>
</evidence>
<feature type="region of interest" description="Disordered" evidence="4">
    <location>
        <begin position="1430"/>
        <end position="1450"/>
    </location>
</feature>
<dbReference type="Gene3D" id="3.40.50.300">
    <property type="entry name" value="P-loop containing nucleotide triphosphate hydrolases"/>
    <property type="match status" value="1"/>
</dbReference>
<evidence type="ECO:0000259" key="5">
    <source>
        <dbReference type="PROSITE" id="PS50209"/>
    </source>
</evidence>
<dbReference type="Pfam" id="PF00619">
    <property type="entry name" value="CARD"/>
    <property type="match status" value="1"/>
</dbReference>
<feature type="repeat" description="TPR" evidence="3">
    <location>
        <begin position="1148"/>
        <end position="1181"/>
    </location>
</feature>
<dbReference type="InterPro" id="IPR009003">
    <property type="entry name" value="Peptidase_S1_PA"/>
</dbReference>
<dbReference type="PROSITE" id="PS50005">
    <property type="entry name" value="TPR"/>
    <property type="match status" value="4"/>
</dbReference>
<feature type="repeat" description="TPR" evidence="3">
    <location>
        <begin position="758"/>
        <end position="791"/>
    </location>
</feature>
<dbReference type="OrthoDB" id="5986190at2759"/>
<protein>
    <submittedName>
        <fullName evidence="7">Uncharacterized protein LOC106167851</fullName>
    </submittedName>
</protein>
<evidence type="ECO:0000313" key="6">
    <source>
        <dbReference type="Proteomes" id="UP000085678"/>
    </source>
</evidence>